<dbReference type="GO" id="GO:0003723">
    <property type="term" value="F:RNA binding"/>
    <property type="evidence" value="ECO:0007669"/>
    <property type="project" value="TreeGrafter"/>
</dbReference>
<dbReference type="EMBL" id="MRZU01000003">
    <property type="protein sequence ID" value="OUJ18963.1"/>
    <property type="molecule type" value="Genomic_DNA"/>
</dbReference>
<dbReference type="GO" id="GO:0006412">
    <property type="term" value="P:translation"/>
    <property type="evidence" value="ECO:0007669"/>
    <property type="project" value="UniProtKB-UniRule"/>
</dbReference>
<dbReference type="Proteomes" id="UP000195137">
    <property type="component" value="Unassembled WGS sequence"/>
</dbReference>
<accession>A0A1Y3GF86</accession>
<dbReference type="HAMAP" id="MF_00532_A">
    <property type="entry name" value="Ribosomal_uS9_A"/>
    <property type="match status" value="1"/>
</dbReference>
<evidence type="ECO:0000313" key="8">
    <source>
        <dbReference type="Proteomes" id="UP000195137"/>
    </source>
</evidence>
<evidence type="ECO:0000256" key="4">
    <source>
        <dbReference type="HAMAP-Rule" id="MF_00532"/>
    </source>
</evidence>
<dbReference type="NCBIfam" id="NF001749">
    <property type="entry name" value="PRK00474.1"/>
    <property type="match status" value="1"/>
</dbReference>
<dbReference type="GO" id="GO:0000462">
    <property type="term" value="P:maturation of SSU-rRNA from tricistronic rRNA transcript (SSU-rRNA, 5.8S rRNA, LSU-rRNA)"/>
    <property type="evidence" value="ECO:0007669"/>
    <property type="project" value="TreeGrafter"/>
</dbReference>
<evidence type="ECO:0000256" key="2">
    <source>
        <dbReference type="ARBA" id="ARBA00022980"/>
    </source>
</evidence>
<evidence type="ECO:0000256" key="3">
    <source>
        <dbReference type="ARBA" id="ARBA00023274"/>
    </source>
</evidence>
<dbReference type="Pfam" id="PF00380">
    <property type="entry name" value="Ribosomal_S9"/>
    <property type="match status" value="1"/>
</dbReference>
<comment type="caution">
    <text evidence="7">The sequence shown here is derived from an EMBL/GenBank/DDBJ whole genome shotgun (WGS) entry which is preliminary data.</text>
</comment>
<dbReference type="PANTHER" id="PTHR21569:SF16">
    <property type="entry name" value="RIBOSOMAL PROTEIN S16"/>
    <property type="match status" value="1"/>
</dbReference>
<dbReference type="Gene3D" id="3.30.230.10">
    <property type="match status" value="1"/>
</dbReference>
<evidence type="ECO:0000256" key="5">
    <source>
        <dbReference type="RuleBase" id="RU003815"/>
    </source>
</evidence>
<dbReference type="PROSITE" id="PS00360">
    <property type="entry name" value="RIBOSOMAL_S9"/>
    <property type="match status" value="1"/>
</dbReference>
<dbReference type="InterPro" id="IPR020568">
    <property type="entry name" value="Ribosomal_Su5_D2-typ_SF"/>
</dbReference>
<dbReference type="InterPro" id="IPR000754">
    <property type="entry name" value="Ribosomal_uS9"/>
</dbReference>
<sequence>MDKIVQSSGKRKNAIARATLKEGEGKVYLNHKPLEIIEPELRRLRIQEPLLIAGEKAENIDIKIKVEGGGISGQADAAKTAIAKGLVKYTEDDELKQAFLERDRSFLIDDPRQKERKKAGGRGARARRQKSYR</sequence>
<dbReference type="InterPro" id="IPR020574">
    <property type="entry name" value="Ribosomal_uS9_CS"/>
</dbReference>
<dbReference type="GO" id="GO:0003735">
    <property type="term" value="F:structural constituent of ribosome"/>
    <property type="evidence" value="ECO:0007669"/>
    <property type="project" value="UniProtKB-UniRule"/>
</dbReference>
<reference evidence="7 8" key="1">
    <citation type="submission" date="2016-12" db="EMBL/GenBank/DDBJ databases">
        <title>Discovery of methanogenic haloarchaea.</title>
        <authorList>
            <person name="Sorokin D.Y."/>
            <person name="Makarova K.S."/>
            <person name="Abbas B."/>
            <person name="Ferrer M."/>
            <person name="Golyshin P.N."/>
        </authorList>
    </citation>
    <scope>NUCLEOTIDE SEQUENCE [LARGE SCALE GENOMIC DNA]</scope>
    <source>
        <strain evidence="7">AMET1</strain>
    </source>
</reference>
<feature type="region of interest" description="Disordered" evidence="6">
    <location>
        <begin position="109"/>
        <end position="133"/>
    </location>
</feature>
<organism evidence="7 8">
    <name type="scientific">Methanonatronarchaeum thermophilum</name>
    <dbReference type="NCBI Taxonomy" id="1927129"/>
    <lineage>
        <taxon>Archaea</taxon>
        <taxon>Methanobacteriati</taxon>
        <taxon>Methanobacteriota</taxon>
        <taxon>Methanonatronarchaeia</taxon>
        <taxon>Methanonatronarchaeales</taxon>
        <taxon>Methanonatronarchaeaceae</taxon>
        <taxon>Methanonatronarchaeum</taxon>
    </lineage>
</organism>
<dbReference type="SUPFAM" id="SSF54211">
    <property type="entry name" value="Ribosomal protein S5 domain 2-like"/>
    <property type="match status" value="1"/>
</dbReference>
<proteinExistence type="inferred from homology"/>
<name>A0A1Y3GF86_9EURY</name>
<dbReference type="InterPro" id="IPR014721">
    <property type="entry name" value="Ribsml_uS5_D2-typ_fold_subgr"/>
</dbReference>
<dbReference type="RefSeq" id="WP_086637017.1">
    <property type="nucleotide sequence ID" value="NZ_MRZU01000003.1"/>
</dbReference>
<dbReference type="AlphaFoldDB" id="A0A1Y3GF86"/>
<evidence type="ECO:0000313" key="7">
    <source>
        <dbReference type="EMBL" id="OUJ18963.1"/>
    </source>
</evidence>
<keyword evidence="2 4" id="KW-0689">Ribosomal protein</keyword>
<gene>
    <name evidence="4" type="primary">rps9</name>
    <name evidence="7" type="ORF">AMET1_0614</name>
</gene>
<evidence type="ECO:0000256" key="1">
    <source>
        <dbReference type="ARBA" id="ARBA00005251"/>
    </source>
</evidence>
<dbReference type="InterPro" id="IPR019958">
    <property type="entry name" value="Ribosomal_uS9_archaeal"/>
</dbReference>
<evidence type="ECO:0000256" key="6">
    <source>
        <dbReference type="SAM" id="MobiDB-lite"/>
    </source>
</evidence>
<dbReference type="NCBIfam" id="TIGR03627">
    <property type="entry name" value="uS9_arch"/>
    <property type="match status" value="1"/>
</dbReference>
<feature type="compositionally biased region" description="Basic residues" evidence="6">
    <location>
        <begin position="114"/>
        <end position="133"/>
    </location>
</feature>
<keyword evidence="3 4" id="KW-0687">Ribonucleoprotein</keyword>
<keyword evidence="8" id="KW-1185">Reference proteome</keyword>
<dbReference type="GO" id="GO:0022627">
    <property type="term" value="C:cytosolic small ribosomal subunit"/>
    <property type="evidence" value="ECO:0007669"/>
    <property type="project" value="UniProtKB-UniRule"/>
</dbReference>
<dbReference type="OrthoDB" id="52677at2157"/>
<protein>
    <recommendedName>
        <fullName evidence="4">Small ribosomal subunit protein uS9</fullName>
    </recommendedName>
</protein>
<dbReference type="PANTHER" id="PTHR21569">
    <property type="entry name" value="RIBOSOMAL PROTEIN S9"/>
    <property type="match status" value="1"/>
</dbReference>
<comment type="similarity">
    <text evidence="1 4 5">Belongs to the universal ribosomal protein uS9 family.</text>
</comment>